<feature type="region of interest" description="Disordered" evidence="2">
    <location>
        <begin position="18"/>
        <end position="91"/>
    </location>
</feature>
<evidence type="ECO:0000256" key="2">
    <source>
        <dbReference type="SAM" id="MobiDB-lite"/>
    </source>
</evidence>
<feature type="compositionally biased region" description="Basic and acidic residues" evidence="2">
    <location>
        <begin position="67"/>
        <end position="89"/>
    </location>
</feature>
<protein>
    <submittedName>
        <fullName evidence="3">Uncharacterized protein</fullName>
    </submittedName>
</protein>
<keyword evidence="1" id="KW-0175">Coiled coil</keyword>
<feature type="compositionally biased region" description="Polar residues" evidence="2">
    <location>
        <begin position="133"/>
        <end position="143"/>
    </location>
</feature>
<evidence type="ECO:0000313" key="3">
    <source>
        <dbReference type="EnsemblMetazoa" id="ENSAATROPP010762"/>
    </source>
</evidence>
<dbReference type="EnsemblMetazoa" id="ENSAATROPT011880">
    <property type="protein sequence ID" value="ENSAATROPP010762"/>
    <property type="gene ID" value="ENSAATROPG009677"/>
</dbReference>
<dbReference type="AlphaFoldDB" id="A0AAG5DHR1"/>
<accession>A0AAG5DHR1</accession>
<feature type="compositionally biased region" description="Acidic residues" evidence="2">
    <location>
        <begin position="22"/>
        <end position="46"/>
    </location>
</feature>
<organism evidence="3 4">
    <name type="scientific">Anopheles atroparvus</name>
    <name type="common">European mosquito</name>
    <dbReference type="NCBI Taxonomy" id="41427"/>
    <lineage>
        <taxon>Eukaryota</taxon>
        <taxon>Metazoa</taxon>
        <taxon>Ecdysozoa</taxon>
        <taxon>Arthropoda</taxon>
        <taxon>Hexapoda</taxon>
        <taxon>Insecta</taxon>
        <taxon>Pterygota</taxon>
        <taxon>Neoptera</taxon>
        <taxon>Endopterygota</taxon>
        <taxon>Diptera</taxon>
        <taxon>Nematocera</taxon>
        <taxon>Culicoidea</taxon>
        <taxon>Culicidae</taxon>
        <taxon>Anophelinae</taxon>
        <taxon>Anopheles</taxon>
    </lineage>
</organism>
<sequence>MASAKILQRAETAMEIAGDFLFADDEDDADDDSENCGENADAEDGEDAKSNASEREEPEGGEEEGEARDKTANSEAKKDGQTKKSEKGMGKRLKSIMGIATRPFGSKLQWELLFNFEASNKGSKRNDGKRNAKSNTDTTTGGKKTSRTPNDDERKPSSVDASEIGQLRRENKRLAKLADKFLDAYIQLKTRIGELSEVEGQLIAARSNYDKLKEELQESQSSRDSLIATMSKQSEEHRFAVKRLDAELKKAAKDLAMLEQEKKCIEDKDKQNVASLQSIRKELESLTSIRDKLKTELCKQEEMHHAETTRLIEDLERVEKEKNESAVQYREAIDMFKRDTVNLEERATKAAMENVRLQREISELENERATLRTNLNSSMAKVNELRRAIAVLESNPSTSTTVGTANKGLFSCPLCGQEFGSLANMQLHAEDCCT</sequence>
<evidence type="ECO:0000256" key="1">
    <source>
        <dbReference type="SAM" id="Coils"/>
    </source>
</evidence>
<feature type="compositionally biased region" description="Acidic residues" evidence="2">
    <location>
        <begin position="56"/>
        <end position="66"/>
    </location>
</feature>
<dbReference type="Proteomes" id="UP000075880">
    <property type="component" value="Unassembled WGS sequence"/>
</dbReference>
<feature type="region of interest" description="Disordered" evidence="2">
    <location>
        <begin position="120"/>
        <end position="166"/>
    </location>
</feature>
<reference evidence="3" key="1">
    <citation type="submission" date="2024-04" db="UniProtKB">
        <authorList>
            <consortium name="EnsemblMetazoa"/>
        </authorList>
    </citation>
    <scope>IDENTIFICATION</scope>
    <source>
        <strain evidence="3">EBRO</strain>
    </source>
</reference>
<evidence type="ECO:0000313" key="4">
    <source>
        <dbReference type="Proteomes" id="UP000075880"/>
    </source>
</evidence>
<keyword evidence="4" id="KW-1185">Reference proteome</keyword>
<name>A0AAG5DHR1_ANOAO</name>
<feature type="coiled-coil region" evidence="1">
    <location>
        <begin position="195"/>
        <end position="395"/>
    </location>
</feature>
<proteinExistence type="predicted"/>